<keyword evidence="1" id="KW-0479">Metal-binding</keyword>
<feature type="compositionally biased region" description="Basic and acidic residues" evidence="2">
    <location>
        <begin position="518"/>
        <end position="542"/>
    </location>
</feature>
<feature type="compositionally biased region" description="Polar residues" evidence="2">
    <location>
        <begin position="238"/>
        <end position="257"/>
    </location>
</feature>
<feature type="region of interest" description="Disordered" evidence="2">
    <location>
        <begin position="334"/>
        <end position="390"/>
    </location>
</feature>
<feature type="region of interest" description="Disordered" evidence="2">
    <location>
        <begin position="490"/>
        <end position="544"/>
    </location>
</feature>
<feature type="region of interest" description="Disordered" evidence="2">
    <location>
        <begin position="577"/>
        <end position="610"/>
    </location>
</feature>
<evidence type="ECO:0000256" key="1">
    <source>
        <dbReference type="PROSITE-ProRule" id="PRU00094"/>
    </source>
</evidence>
<feature type="region of interest" description="Disordered" evidence="2">
    <location>
        <begin position="634"/>
        <end position="670"/>
    </location>
</feature>
<feature type="compositionally biased region" description="Basic residues" evidence="2">
    <location>
        <begin position="938"/>
        <end position="951"/>
    </location>
</feature>
<proteinExistence type="predicted"/>
<feature type="compositionally biased region" description="Acidic residues" evidence="2">
    <location>
        <begin position="577"/>
        <end position="587"/>
    </location>
</feature>
<feature type="domain" description="GATA-type" evidence="3">
    <location>
        <begin position="50"/>
        <end position="106"/>
    </location>
</feature>
<keyword evidence="1" id="KW-0862">Zinc</keyword>
<reference evidence="4 5" key="1">
    <citation type="journal article" date="2023" name="IScience">
        <title>Expanded male sex-determining region conserved during the evolution of homothallism in the green alga Volvox.</title>
        <authorList>
            <person name="Yamamoto K."/>
            <person name="Matsuzaki R."/>
            <person name="Mahakham W."/>
            <person name="Heman W."/>
            <person name="Sekimoto H."/>
            <person name="Kawachi M."/>
            <person name="Minakuchi Y."/>
            <person name="Toyoda A."/>
            <person name="Nozaki H."/>
        </authorList>
    </citation>
    <scope>NUCLEOTIDE SEQUENCE [LARGE SCALE GENOMIC DNA]</scope>
    <source>
        <strain evidence="4 5">NIES-4468</strain>
    </source>
</reference>
<gene>
    <name evidence="4" type="ORF">VaNZ11_015336</name>
</gene>
<comment type="caution">
    <text evidence="4">The sequence shown here is derived from an EMBL/GenBank/DDBJ whole genome shotgun (WGS) entry which is preliminary data.</text>
</comment>
<feature type="region of interest" description="Disordered" evidence="2">
    <location>
        <begin position="1209"/>
        <end position="1229"/>
    </location>
</feature>
<evidence type="ECO:0000259" key="3">
    <source>
        <dbReference type="PROSITE" id="PS50114"/>
    </source>
</evidence>
<protein>
    <recommendedName>
        <fullName evidence="3">GATA-type domain-containing protein</fullName>
    </recommendedName>
</protein>
<feature type="region of interest" description="Disordered" evidence="2">
    <location>
        <begin position="745"/>
        <end position="783"/>
    </location>
</feature>
<accession>A0ABQ5SKA6</accession>
<feature type="region of interest" description="Disordered" evidence="2">
    <location>
        <begin position="707"/>
        <end position="728"/>
    </location>
</feature>
<feature type="region of interest" description="Disordered" evidence="2">
    <location>
        <begin position="1"/>
        <end position="76"/>
    </location>
</feature>
<feature type="region of interest" description="Disordered" evidence="2">
    <location>
        <begin position="809"/>
        <end position="1011"/>
    </location>
</feature>
<evidence type="ECO:0000313" key="5">
    <source>
        <dbReference type="Proteomes" id="UP001165090"/>
    </source>
</evidence>
<feature type="region of interest" description="Disordered" evidence="2">
    <location>
        <begin position="1527"/>
        <end position="1567"/>
    </location>
</feature>
<feature type="compositionally biased region" description="Polar residues" evidence="2">
    <location>
        <begin position="1"/>
        <end position="12"/>
    </location>
</feature>
<feature type="compositionally biased region" description="Polar residues" evidence="2">
    <location>
        <begin position="713"/>
        <end position="722"/>
    </location>
</feature>
<feature type="compositionally biased region" description="Low complexity" evidence="2">
    <location>
        <begin position="882"/>
        <end position="893"/>
    </location>
</feature>
<feature type="compositionally biased region" description="Polar residues" evidence="2">
    <location>
        <begin position="147"/>
        <end position="158"/>
    </location>
</feature>
<keyword evidence="5" id="KW-1185">Reference proteome</keyword>
<feature type="compositionally biased region" description="Gly residues" evidence="2">
    <location>
        <begin position="367"/>
        <end position="382"/>
    </location>
</feature>
<name>A0ABQ5SKA6_9CHLO</name>
<feature type="region of interest" description="Disordered" evidence="2">
    <location>
        <begin position="1038"/>
        <end position="1058"/>
    </location>
</feature>
<dbReference type="EMBL" id="BSDZ01000094">
    <property type="protein sequence ID" value="GLI70428.1"/>
    <property type="molecule type" value="Genomic_DNA"/>
</dbReference>
<keyword evidence="1" id="KW-0863">Zinc-finger</keyword>
<feature type="compositionally biased region" description="Low complexity" evidence="2">
    <location>
        <begin position="39"/>
        <end position="55"/>
    </location>
</feature>
<dbReference type="PROSITE" id="PS50114">
    <property type="entry name" value="GATA_ZN_FINGER_2"/>
    <property type="match status" value="1"/>
</dbReference>
<feature type="compositionally biased region" description="Basic and acidic residues" evidence="2">
    <location>
        <begin position="952"/>
        <end position="993"/>
    </location>
</feature>
<dbReference type="Proteomes" id="UP001165090">
    <property type="component" value="Unassembled WGS sequence"/>
</dbReference>
<feature type="region of interest" description="Disordered" evidence="2">
    <location>
        <begin position="1159"/>
        <end position="1191"/>
    </location>
</feature>
<dbReference type="InterPro" id="IPR000679">
    <property type="entry name" value="Znf_GATA"/>
</dbReference>
<feature type="region of interest" description="Disordered" evidence="2">
    <location>
        <begin position="96"/>
        <end position="279"/>
    </location>
</feature>
<feature type="compositionally biased region" description="Basic and acidic residues" evidence="2">
    <location>
        <begin position="832"/>
        <end position="842"/>
    </location>
</feature>
<feature type="compositionally biased region" description="Polar residues" evidence="2">
    <location>
        <begin position="761"/>
        <end position="779"/>
    </location>
</feature>
<feature type="compositionally biased region" description="Basic and acidic residues" evidence="2">
    <location>
        <begin position="223"/>
        <end position="233"/>
    </location>
</feature>
<organism evidence="4 5">
    <name type="scientific">Volvox africanus</name>
    <dbReference type="NCBI Taxonomy" id="51714"/>
    <lineage>
        <taxon>Eukaryota</taxon>
        <taxon>Viridiplantae</taxon>
        <taxon>Chlorophyta</taxon>
        <taxon>core chlorophytes</taxon>
        <taxon>Chlorophyceae</taxon>
        <taxon>CS clade</taxon>
        <taxon>Chlamydomonadales</taxon>
        <taxon>Volvocaceae</taxon>
        <taxon>Volvox</taxon>
    </lineage>
</organism>
<evidence type="ECO:0000313" key="4">
    <source>
        <dbReference type="EMBL" id="GLI70428.1"/>
    </source>
</evidence>
<feature type="region of interest" description="Disordered" evidence="2">
    <location>
        <begin position="1116"/>
        <end position="1141"/>
    </location>
</feature>
<sequence length="1849" mass="189058">MVTGSKNDTTAGPDSVPAEDVPIMGVGGADKKPQPDTDASSPSGPRSAGPKPGSRCPECYRVNSGKWYRHKTRDGDYTCDGCYRFYKMNHQYRRKLSPEAAASGARESTDGTEAGTTEAGTATGTGSTTKSSKQAGVGGPSARRPGPNNQKPSATAGHSNADKGSAVGAGAKRKLLSEQDAGPRQKRAKHNPDQDDQEVSVDKEPQAEGQPGQPKSVGQTSKAKAESQSEKLRKATAKRTSQDGAQRKTSPPLNLRNSPPIPMVDSASCADGGSNTVADKGTDLAAVAHMTIKPERSSADAVANTYPKRRAAAVAAARGIAECSGKGNRGLKSGGHVVIGSGSGQAPAPGTVAGTPTDGDGKPQGAEGAGGTAKAPWGGGAGPSSKAQGGSSVLAGAAAVSVAKRIAMMKAAGELKCVICGNLESRRWCKHRQKLDGVTCERCDDYFRRHGFYSTKFKKNTLVQQPTAAAAVPQMAVAVEGVVAAKEQVAEPGSAPNTGKPALPAVQKESPDAGEGAAVHEDEREPLKVKEELSKEETDVKPVSDAAPATGAVEEMKATAAVLRDESPAYMSAIADEAEKEDQDDDTATTKAAAAAMAHRERDSAGQGYETVRPEAFHEAPMIETVMAEEGKGAPDAAKPLEMDGNGKAAESEAGPSDRGTTIGDEEGEDSEALRLAESLTVPVEAAPVEGAVASAVEADASKRDVRYGIGTSGPQPTTAQVASPPGHQRSELLNQIVGAMGATNETAGAEPPTGEAQEALQDSTQGKVATEPGTTSAGRTADEALGAEAVAAESTEGMPVAGITTVEADGVATEEDGRTAAPEGAAMDPGDMEKEGSREEAVGQGEAAASAVDMEADKAAECAEAAATDDTVARRMHPPHAGLTSATGLLTTRIQAGPDFSGSEAKGEARTDGFGDAARLEVVSEDAAAKLPPTKRAGLRRQPPKQQRHDKKQEEEKHDEKQDRHQEGKVEKQKEGERELEAKTATSRDNEQPKAALGSTANPRTSADGASKSIIAEPAARTAAPASAPSAAACSAKEGTSTGERTCAACGSNRTQSGWRRHQGGEFGKVVCKRCYDWHYRHGTYERTPAAQRTAPAPASTPATGTSSIVAALRRPRKAPTTTLAGAAEQPAKAGASDGAAAATQASDAVPVAGLGMTAAKGDDTEPPRKRQKRQRAIPSPAVLVSTGTPNTVAGSAEIMTMARVSRDGGAGVQRKDPGLGAAGRSLGKWPAEGQVDASGAASHSEMVADPGVLQSYLRAFCDALSRACKALVELEDQYSIRLLDIPAPPPVSSAAPSGDWRGTATPAAAESLLPSARSALRLFYERVCGSDAKLRSRHLADVLIRWLELNAWRSPLTMLLGSVASDMVLEREGPLNCLDEDTQVPSKSHLAATPSSSIAVPRPSSITAAAADRFREVVESLALNMAQNLLGLLPPATPRPRSASTAGNTVMSSTAALSSLERDACTPAKDVVTSTFPGAHVASMPHLESVAAAALHLANRVAAAPGRLALRLVAPGDPILAATTTTTTTTTTAPSGQAAGRLSKRPQAAGSMSVSGTAPSLPASGGSCSAVTAVEWVRCDAVSCGMEPPGLGKEADGDPGRHLRLAYLLRSVYAGGVAQWQDSNVALSLGYPSGGSDGVATGASAPAVLWMVSPGIVRRELRTDGDPGGVAEVLVPTVTVCGTSRVPSLSTRPSGIDALAPASAPPLEAVTAHPQFYVGDDGQAVEVKAAAEAADEVCAAVAKALARGDHDALLGATEAAAAVVLQLVRAMSKDGFPGKSEQAVVVEEAVDVSGKVAASAMVRKGGRFARLARDGAPLGPANAQQASVVVVEEPVVPALVIGCETGP</sequence>
<evidence type="ECO:0000256" key="2">
    <source>
        <dbReference type="SAM" id="MobiDB-lite"/>
    </source>
</evidence>
<feature type="compositionally biased region" description="Low complexity" evidence="2">
    <location>
        <begin position="111"/>
        <end position="129"/>
    </location>
</feature>
<feature type="compositionally biased region" description="Low complexity" evidence="2">
    <location>
        <begin position="1126"/>
        <end position="1141"/>
    </location>
</feature>